<keyword evidence="8 10" id="KW-0811">Translocation</keyword>
<evidence type="ECO:0000256" key="9">
    <source>
        <dbReference type="ARBA" id="ARBA00023136"/>
    </source>
</evidence>
<dbReference type="Pfam" id="PF03840">
    <property type="entry name" value="SecG"/>
    <property type="match status" value="1"/>
</dbReference>
<evidence type="ECO:0000256" key="4">
    <source>
        <dbReference type="ARBA" id="ARBA00022475"/>
    </source>
</evidence>
<name>H5S9Z1_9BACT</name>
<evidence type="ECO:0000256" key="1">
    <source>
        <dbReference type="ARBA" id="ARBA00004651"/>
    </source>
</evidence>
<evidence type="ECO:0000256" key="6">
    <source>
        <dbReference type="ARBA" id="ARBA00022927"/>
    </source>
</evidence>
<keyword evidence="9 10" id="KW-0472">Membrane</keyword>
<accession>H5S9Z1</accession>
<feature type="transmembrane region" description="Helical" evidence="10">
    <location>
        <begin position="61"/>
        <end position="80"/>
    </location>
</feature>
<keyword evidence="6 10" id="KW-0653">Protein transport</keyword>
<reference evidence="11" key="2">
    <citation type="journal article" date="2012" name="PLoS ONE">
        <title>A Deeply Branching Thermophilic Bacterium with an Ancient Acetyl-CoA Pathway Dominates a Subsurface Ecosystem.</title>
        <authorList>
            <person name="Takami H."/>
            <person name="Noguchi H."/>
            <person name="Takaki Y."/>
            <person name="Uchiyama I."/>
            <person name="Toyoda A."/>
            <person name="Nishi S."/>
            <person name="Chee G.-J."/>
            <person name="Arai W."/>
            <person name="Nunoura T."/>
            <person name="Itoh T."/>
            <person name="Hattori M."/>
            <person name="Takai K."/>
        </authorList>
    </citation>
    <scope>NUCLEOTIDE SEQUENCE</scope>
</reference>
<evidence type="ECO:0000256" key="8">
    <source>
        <dbReference type="ARBA" id="ARBA00023010"/>
    </source>
</evidence>
<keyword evidence="5 10" id="KW-0812">Transmembrane</keyword>
<sequence>MEILRALEIPLRVLFVLVSVALIGIILLQMSKHSGLGGAFGAGATSTVFGREEEADPKRTATTWLAVAFMVLAFVLTYFASR</sequence>
<proteinExistence type="inferred from homology"/>
<dbReference type="EMBL" id="AP011644">
    <property type="protein sequence ID" value="BAL52977.1"/>
    <property type="molecule type" value="Genomic_DNA"/>
</dbReference>
<protein>
    <recommendedName>
        <fullName evidence="10">Protein-export membrane protein SecG</fullName>
    </recommendedName>
</protein>
<feature type="transmembrane region" description="Helical" evidence="10">
    <location>
        <begin position="12"/>
        <end position="30"/>
    </location>
</feature>
<evidence type="ECO:0000256" key="3">
    <source>
        <dbReference type="ARBA" id="ARBA00022448"/>
    </source>
</evidence>
<evidence type="ECO:0000256" key="10">
    <source>
        <dbReference type="RuleBase" id="RU365087"/>
    </source>
</evidence>
<keyword evidence="4 10" id="KW-1003">Cell membrane</keyword>
<dbReference type="GO" id="GO:0043952">
    <property type="term" value="P:protein transport by the Sec complex"/>
    <property type="evidence" value="ECO:0007669"/>
    <property type="project" value="TreeGrafter"/>
</dbReference>
<evidence type="ECO:0000256" key="7">
    <source>
        <dbReference type="ARBA" id="ARBA00022989"/>
    </source>
</evidence>
<dbReference type="AlphaFoldDB" id="H5S9Z1"/>
<dbReference type="PRINTS" id="PR01651">
    <property type="entry name" value="SECGEXPORT"/>
</dbReference>
<comment type="subcellular location">
    <subcellularLocation>
        <location evidence="1 10">Cell membrane</location>
        <topology evidence="1 10">Multi-pass membrane protein</topology>
    </subcellularLocation>
</comment>
<dbReference type="InterPro" id="IPR004692">
    <property type="entry name" value="SecG"/>
</dbReference>
<dbReference type="GO" id="GO:0015450">
    <property type="term" value="F:protein-transporting ATPase activity"/>
    <property type="evidence" value="ECO:0007669"/>
    <property type="project" value="UniProtKB-UniRule"/>
</dbReference>
<evidence type="ECO:0000256" key="2">
    <source>
        <dbReference type="ARBA" id="ARBA00008445"/>
    </source>
</evidence>
<comment type="function">
    <text evidence="10">Involved in protein export. Participates in an early event of protein translocation.</text>
</comment>
<organism evidence="11">
    <name type="scientific">uncultured Acetothermia bacterium</name>
    <dbReference type="NCBI Taxonomy" id="236499"/>
    <lineage>
        <taxon>Bacteria</taxon>
        <taxon>Candidatus Bipolaricaulota</taxon>
        <taxon>environmental samples</taxon>
    </lineage>
</organism>
<keyword evidence="7 10" id="KW-1133">Transmembrane helix</keyword>
<gene>
    <name evidence="11" type="ORF">HGMM_F03H09C36</name>
</gene>
<dbReference type="GO" id="GO:0009306">
    <property type="term" value="P:protein secretion"/>
    <property type="evidence" value="ECO:0007669"/>
    <property type="project" value="UniProtKB-UniRule"/>
</dbReference>
<dbReference type="GO" id="GO:0005886">
    <property type="term" value="C:plasma membrane"/>
    <property type="evidence" value="ECO:0007669"/>
    <property type="project" value="UniProtKB-SubCell"/>
</dbReference>
<dbReference type="PANTHER" id="PTHR34182:SF1">
    <property type="entry name" value="PROTEIN-EXPORT MEMBRANE PROTEIN SECG"/>
    <property type="match status" value="1"/>
</dbReference>
<comment type="similarity">
    <text evidence="2 10">Belongs to the SecG family.</text>
</comment>
<dbReference type="NCBIfam" id="TIGR00810">
    <property type="entry name" value="secG"/>
    <property type="match status" value="1"/>
</dbReference>
<dbReference type="PANTHER" id="PTHR34182">
    <property type="entry name" value="PROTEIN-EXPORT MEMBRANE PROTEIN SECG"/>
    <property type="match status" value="1"/>
</dbReference>
<evidence type="ECO:0000256" key="5">
    <source>
        <dbReference type="ARBA" id="ARBA00022692"/>
    </source>
</evidence>
<evidence type="ECO:0000313" key="11">
    <source>
        <dbReference type="EMBL" id="BAL52977.1"/>
    </source>
</evidence>
<keyword evidence="3 10" id="KW-0813">Transport</keyword>
<reference evidence="11" key="1">
    <citation type="journal article" date="2005" name="Environ. Microbiol.">
        <title>Genetic and functional properties of uncultivated thermophilic crenarchaeotes from a subsurface gold mine as revealed by analysis of genome fragments.</title>
        <authorList>
            <person name="Nunoura T."/>
            <person name="Hirayama H."/>
            <person name="Takami H."/>
            <person name="Oida H."/>
            <person name="Nishi S."/>
            <person name="Shimamura S."/>
            <person name="Suzuki Y."/>
            <person name="Inagaki F."/>
            <person name="Takai K."/>
            <person name="Nealson K.H."/>
            <person name="Horikoshi K."/>
        </authorList>
    </citation>
    <scope>NUCLEOTIDE SEQUENCE</scope>
</reference>
<dbReference type="GO" id="GO:0065002">
    <property type="term" value="P:intracellular protein transmembrane transport"/>
    <property type="evidence" value="ECO:0007669"/>
    <property type="project" value="TreeGrafter"/>
</dbReference>